<reference evidence="4" key="1">
    <citation type="submission" date="2025-08" db="UniProtKB">
        <authorList>
            <consortium name="RefSeq"/>
        </authorList>
    </citation>
    <scope>IDENTIFICATION</scope>
    <source>
        <strain evidence="4">15112-1751.03</strain>
        <tissue evidence="4">Whole Adult</tissue>
    </source>
</reference>
<gene>
    <name evidence="4" type="primary">LOC117578265</name>
</gene>
<organism evidence="3 4">
    <name type="scientific">Drosophila albomicans</name>
    <name type="common">Fruit fly</name>
    <dbReference type="NCBI Taxonomy" id="7291"/>
    <lineage>
        <taxon>Eukaryota</taxon>
        <taxon>Metazoa</taxon>
        <taxon>Ecdysozoa</taxon>
        <taxon>Arthropoda</taxon>
        <taxon>Hexapoda</taxon>
        <taxon>Insecta</taxon>
        <taxon>Pterygota</taxon>
        <taxon>Neoptera</taxon>
        <taxon>Endopterygota</taxon>
        <taxon>Diptera</taxon>
        <taxon>Brachycera</taxon>
        <taxon>Muscomorpha</taxon>
        <taxon>Ephydroidea</taxon>
        <taxon>Drosophilidae</taxon>
        <taxon>Drosophila</taxon>
    </lineage>
</organism>
<feature type="chain" id="PRO_5027849635" evidence="1">
    <location>
        <begin position="20"/>
        <end position="216"/>
    </location>
</feature>
<dbReference type="PANTHER" id="PTHR21721">
    <property type="entry name" value="GH09876P-RELATED"/>
    <property type="match status" value="1"/>
</dbReference>
<keyword evidence="3" id="KW-1185">Reference proteome</keyword>
<evidence type="ECO:0000313" key="4">
    <source>
        <dbReference type="RefSeq" id="XP_034119578.1"/>
    </source>
</evidence>
<dbReference type="PANTHER" id="PTHR21721:SF25">
    <property type="entry name" value="LP18071P"/>
    <property type="match status" value="1"/>
</dbReference>
<protein>
    <submittedName>
        <fullName evidence="4">Uncharacterized protein LOC117578265</fullName>
    </submittedName>
</protein>
<dbReference type="RefSeq" id="XP_034119578.1">
    <property type="nucleotide sequence ID" value="XM_034263687.2"/>
</dbReference>
<sequence>MKFYLLVIVAVAYLAYVSSESCVQCNSKTDVRCATDANSMMSKDCANVNNTMCYSRVLDGYTIRGCASDLDNKTLSSCNNDLECMICTFGNGCNRALFPQHRLHCLQCSGNSTNSTCATEYNAPIAVCPIYKLGDKCFVRNSNRLAAGSFQRGCLTTAHANKVCIKDGNCYTCNGGGCNSIRADSTEIPLARDGAPVSVIASLALLLFSGIASLSL</sequence>
<feature type="domain" description="DUF753" evidence="2">
    <location>
        <begin position="21"/>
        <end position="94"/>
    </location>
</feature>
<name>A0A6P8Y0U2_DROAB</name>
<dbReference type="AlphaFoldDB" id="A0A6P8Y0U2"/>
<evidence type="ECO:0000313" key="3">
    <source>
        <dbReference type="Proteomes" id="UP000515160"/>
    </source>
</evidence>
<evidence type="ECO:0000256" key="1">
    <source>
        <dbReference type="SAM" id="SignalP"/>
    </source>
</evidence>
<keyword evidence="1" id="KW-0732">Signal</keyword>
<evidence type="ECO:0000259" key="2">
    <source>
        <dbReference type="Pfam" id="PF05444"/>
    </source>
</evidence>
<dbReference type="OrthoDB" id="7971963at2759"/>
<feature type="domain" description="DUF753" evidence="2">
    <location>
        <begin position="104"/>
        <end position="179"/>
    </location>
</feature>
<dbReference type="GeneID" id="117578265"/>
<dbReference type="Pfam" id="PF05444">
    <property type="entry name" value="DUF753"/>
    <property type="match status" value="2"/>
</dbReference>
<feature type="signal peptide" evidence="1">
    <location>
        <begin position="1"/>
        <end position="19"/>
    </location>
</feature>
<dbReference type="InterPro" id="IPR008472">
    <property type="entry name" value="DUF753"/>
</dbReference>
<accession>A0A6P8Y0U2</accession>
<dbReference type="Proteomes" id="UP000515160">
    <property type="component" value="Chromosome X"/>
</dbReference>
<proteinExistence type="predicted"/>